<evidence type="ECO:0000256" key="1">
    <source>
        <dbReference type="SAM" id="MobiDB-lite"/>
    </source>
</evidence>
<protein>
    <submittedName>
        <fullName evidence="3">Uncharacterized protein</fullName>
    </submittedName>
</protein>
<dbReference type="RefSeq" id="WP_115032306.1">
    <property type="nucleotide sequence ID" value="NZ_JAAFNO010000001.1"/>
</dbReference>
<feature type="compositionally biased region" description="Polar residues" evidence="1">
    <location>
        <begin position="42"/>
        <end position="52"/>
    </location>
</feature>
<accession>A0AA46BQL2</accession>
<feature type="region of interest" description="Disordered" evidence="1">
    <location>
        <begin position="37"/>
        <end position="69"/>
    </location>
</feature>
<keyword evidence="2" id="KW-1133">Transmembrane helix</keyword>
<comment type="caution">
    <text evidence="3">The sequence shown here is derived from an EMBL/GenBank/DDBJ whole genome shotgun (WGS) entry which is preliminary data.</text>
</comment>
<evidence type="ECO:0000313" key="4">
    <source>
        <dbReference type="Proteomes" id="UP000254118"/>
    </source>
</evidence>
<feature type="compositionally biased region" description="Basic and acidic residues" evidence="1">
    <location>
        <begin position="53"/>
        <end position="69"/>
    </location>
</feature>
<keyword evidence="2" id="KW-0812">Transmembrane</keyword>
<dbReference type="AlphaFoldDB" id="A0AA46BQL2"/>
<feature type="transmembrane region" description="Helical" evidence="2">
    <location>
        <begin position="6"/>
        <end position="25"/>
    </location>
</feature>
<gene>
    <name evidence="3" type="ORF">NCTC7915_02447</name>
</gene>
<sequence length="69" mass="7854">MDVAWQIVAGLVPSIGVVWLFYRIMKALVEADRNERRAQAEWNMSSDASSSRIEGEEASRESSQERKQP</sequence>
<evidence type="ECO:0000256" key="2">
    <source>
        <dbReference type="SAM" id="Phobius"/>
    </source>
</evidence>
<evidence type="ECO:0000313" key="3">
    <source>
        <dbReference type="EMBL" id="STD15923.1"/>
    </source>
</evidence>
<reference evidence="3 4" key="1">
    <citation type="submission" date="2018-06" db="EMBL/GenBank/DDBJ databases">
        <authorList>
            <consortium name="Pathogen Informatics"/>
            <person name="Doyle S."/>
        </authorList>
    </citation>
    <scope>NUCLEOTIDE SEQUENCE [LARGE SCALE GENOMIC DNA]</scope>
    <source>
        <strain evidence="3 4">NCTC7915</strain>
    </source>
</reference>
<keyword evidence="2" id="KW-0472">Membrane</keyword>
<name>A0AA46BQL2_9MICO</name>
<organism evidence="3 4">
    <name type="scientific">Dermatophilus congolensis</name>
    <dbReference type="NCBI Taxonomy" id="1863"/>
    <lineage>
        <taxon>Bacteria</taxon>
        <taxon>Bacillati</taxon>
        <taxon>Actinomycetota</taxon>
        <taxon>Actinomycetes</taxon>
        <taxon>Micrococcales</taxon>
        <taxon>Dermatophilaceae</taxon>
        <taxon>Dermatophilus</taxon>
    </lineage>
</organism>
<dbReference type="EMBL" id="UFYA01000001">
    <property type="protein sequence ID" value="STD15923.1"/>
    <property type="molecule type" value="Genomic_DNA"/>
</dbReference>
<dbReference type="Proteomes" id="UP000254118">
    <property type="component" value="Unassembled WGS sequence"/>
</dbReference>
<proteinExistence type="predicted"/>